<dbReference type="GO" id="GO:0044718">
    <property type="term" value="P:siderophore transmembrane transport"/>
    <property type="evidence" value="ECO:0007669"/>
    <property type="project" value="TreeGrafter"/>
</dbReference>
<dbReference type="RefSeq" id="WP_184252764.1">
    <property type="nucleotide sequence ID" value="NZ_JACHIO010000002.1"/>
</dbReference>
<reference evidence="9 10" key="1">
    <citation type="submission" date="2020-08" db="EMBL/GenBank/DDBJ databases">
        <title>Genomic Encyclopedia of Type Strains, Phase IV (KMG-V): Genome sequencing to study the core and pangenomes of soil and plant-associated prokaryotes.</title>
        <authorList>
            <person name="Whitman W."/>
        </authorList>
    </citation>
    <scope>NUCLEOTIDE SEQUENCE [LARGE SCALE GENOMIC DNA]</scope>
    <source>
        <strain evidence="9 10">X5P3</strain>
    </source>
</reference>
<dbReference type="PROSITE" id="PS52016">
    <property type="entry name" value="TONB_DEPENDENT_REC_3"/>
    <property type="match status" value="1"/>
</dbReference>
<dbReference type="SUPFAM" id="SSF49464">
    <property type="entry name" value="Carboxypeptidase regulatory domain-like"/>
    <property type="match status" value="1"/>
</dbReference>
<proteinExistence type="inferred from homology"/>
<evidence type="ECO:0000313" key="9">
    <source>
        <dbReference type="EMBL" id="MBB5062277.1"/>
    </source>
</evidence>
<dbReference type="PANTHER" id="PTHR30069">
    <property type="entry name" value="TONB-DEPENDENT OUTER MEMBRANE RECEPTOR"/>
    <property type="match status" value="1"/>
</dbReference>
<dbReference type="PANTHER" id="PTHR30069:SF46">
    <property type="entry name" value="OAR PROTEIN"/>
    <property type="match status" value="1"/>
</dbReference>
<dbReference type="EMBL" id="JACHIO010000002">
    <property type="protein sequence ID" value="MBB5062277.1"/>
    <property type="molecule type" value="Genomic_DNA"/>
</dbReference>
<gene>
    <name evidence="9" type="ORF">HDF15_000604</name>
</gene>
<evidence type="ECO:0000256" key="2">
    <source>
        <dbReference type="ARBA" id="ARBA00022448"/>
    </source>
</evidence>
<keyword evidence="4 7" id="KW-0812">Transmembrane</keyword>
<dbReference type="AlphaFoldDB" id="A0A7W7ZME7"/>
<feature type="domain" description="TonB-dependent transporter Oar-like beta-barrel" evidence="8">
    <location>
        <begin position="367"/>
        <end position="1026"/>
    </location>
</feature>
<organism evidence="9 10">
    <name type="scientific">Granulicella mallensis</name>
    <dbReference type="NCBI Taxonomy" id="940614"/>
    <lineage>
        <taxon>Bacteria</taxon>
        <taxon>Pseudomonadati</taxon>
        <taxon>Acidobacteriota</taxon>
        <taxon>Terriglobia</taxon>
        <taxon>Terriglobales</taxon>
        <taxon>Acidobacteriaceae</taxon>
        <taxon>Granulicella</taxon>
    </lineage>
</organism>
<sequence length="1053" mass="115057">MAGRFSLRLRILHVFFLLSLPIVLAPQSAWGQSAQIAGTVTDTSKAIIPGASVVIVNNATQVKWETKSNGDGRYLAPSLLPGVYQIMVQAPNFETEIIQNLKLNIASKISLDFVLHPGAVSQSVTVDGSGITLNTTDASVSTVIDRQFVENLPLNGRSFQSLMTLAPGVLIVPSQGVGQSGELSVNGQRTEANYFTVDGVSANIGASVSSSGFTGAGFGGATPGETALGTTQSLVSIDALQEFRATTSTYSAEYGRTPGGQFSFQTRSGTNQYHGTAFDYLRNDALDANNWFNGYTNTPPIAKQALRQNDFGGTLGGFIDIPHLYNGRDKTFFFFSYEGLRLTNPTPSQLYEVPSTFLRQNAPAALQPFLASFPVSTQRDNGNGLSYYTAGYSAPSSIDTSSIRIDHSFSDKFKIFGRYSDSPSNSTARQPTDLAQVNATIINVKTVTLGATSVLTPKMDNEFRFNVTGDDYKSSRTLDNFGGATPLNLSGVPGLQSNSWLTFFLFYDLYPYYLLEPQSNRERQVNVVDTFTHTLGRHNLKYGVDYRRLVVSEELPPLWEVGFYYSEASVLANHADGINMYKQTINMKAVYPNTSLFVQDEWKVNDRLSLSYGVRWELNPAPHDANGNTPYTVDQITDLATVKLAPKGGPLWQTVYTNFAPRLGAAYQVHSGRGSGTVLRAGAGLFYDTGTQLAADGYYGVGTTGFKSFNGDSFPLTTAQIDSVPQPNANPPYNVAVWGFDPHLKAPYTLQWNAAVEQHLGEQQTLNINYVASASRRLLTQNFYSPDLLGNPNFISGNGLYLTTNRASADYQSLQVRFQRTLSHGFQGLLAYTWSHSLDDASTNFTIYELERGPSDFDIRNNFQAALSYEVPGHYDNPWLSYALKHWSLDARVSARSALPVDVFSKTTVDSGSGQGIHFHPDRDLSNPLYIFNPIAPTGRQINPLAFKEKDNANGNVIEGDAGRNSARGFDAVQADMTLRRDFPFSGRVGLQFRAEAYNIFNHPSFGSIYNSLDSGALFGQAYTTLGSQLGGLSSIYQLGGSRSMQVALKLHF</sequence>
<dbReference type="Pfam" id="PF25183">
    <property type="entry name" value="OMP_b-brl_4"/>
    <property type="match status" value="2"/>
</dbReference>
<evidence type="ECO:0000256" key="7">
    <source>
        <dbReference type="PROSITE-ProRule" id="PRU01360"/>
    </source>
</evidence>
<dbReference type="Pfam" id="PF13620">
    <property type="entry name" value="CarboxypepD_reg"/>
    <property type="match status" value="1"/>
</dbReference>
<feature type="domain" description="TonB-dependent transporter Oar-like beta-barrel" evidence="8">
    <location>
        <begin position="266"/>
        <end position="360"/>
    </location>
</feature>
<dbReference type="Gene3D" id="2.60.40.1120">
    <property type="entry name" value="Carboxypeptidase-like, regulatory domain"/>
    <property type="match status" value="1"/>
</dbReference>
<dbReference type="InterPro" id="IPR036942">
    <property type="entry name" value="Beta-barrel_TonB_sf"/>
</dbReference>
<comment type="similarity">
    <text evidence="7">Belongs to the TonB-dependent receptor family.</text>
</comment>
<comment type="caution">
    <text evidence="9">The sequence shown here is derived from an EMBL/GenBank/DDBJ whole genome shotgun (WGS) entry which is preliminary data.</text>
</comment>
<evidence type="ECO:0000256" key="4">
    <source>
        <dbReference type="ARBA" id="ARBA00022692"/>
    </source>
</evidence>
<dbReference type="InterPro" id="IPR057601">
    <property type="entry name" value="Oar-like_b-barrel"/>
</dbReference>
<dbReference type="GO" id="GO:0009279">
    <property type="term" value="C:cell outer membrane"/>
    <property type="evidence" value="ECO:0007669"/>
    <property type="project" value="UniProtKB-SubCell"/>
</dbReference>
<dbReference type="InterPro" id="IPR008969">
    <property type="entry name" value="CarboxyPept-like_regulatory"/>
</dbReference>
<evidence type="ECO:0000256" key="3">
    <source>
        <dbReference type="ARBA" id="ARBA00022452"/>
    </source>
</evidence>
<evidence type="ECO:0000313" key="10">
    <source>
        <dbReference type="Proteomes" id="UP000584867"/>
    </source>
</evidence>
<name>A0A7W7ZME7_9BACT</name>
<keyword evidence="5 7" id="KW-0472">Membrane</keyword>
<dbReference type="Proteomes" id="UP000584867">
    <property type="component" value="Unassembled WGS sequence"/>
</dbReference>
<dbReference type="GO" id="GO:0015344">
    <property type="term" value="F:siderophore uptake transmembrane transporter activity"/>
    <property type="evidence" value="ECO:0007669"/>
    <property type="project" value="TreeGrafter"/>
</dbReference>
<dbReference type="InterPro" id="IPR039426">
    <property type="entry name" value="TonB-dep_rcpt-like"/>
</dbReference>
<keyword evidence="3 7" id="KW-1134">Transmembrane beta strand</keyword>
<comment type="subcellular location">
    <subcellularLocation>
        <location evidence="1 7">Cell outer membrane</location>
        <topology evidence="1 7">Multi-pass membrane protein</topology>
    </subcellularLocation>
</comment>
<dbReference type="SUPFAM" id="SSF56935">
    <property type="entry name" value="Porins"/>
    <property type="match status" value="1"/>
</dbReference>
<evidence type="ECO:0000256" key="6">
    <source>
        <dbReference type="ARBA" id="ARBA00023237"/>
    </source>
</evidence>
<dbReference type="Gene3D" id="2.40.170.20">
    <property type="entry name" value="TonB-dependent receptor, beta-barrel domain"/>
    <property type="match status" value="1"/>
</dbReference>
<evidence type="ECO:0000256" key="1">
    <source>
        <dbReference type="ARBA" id="ARBA00004571"/>
    </source>
</evidence>
<evidence type="ECO:0000259" key="8">
    <source>
        <dbReference type="Pfam" id="PF25183"/>
    </source>
</evidence>
<accession>A0A7W7ZME7</accession>
<keyword evidence="2 7" id="KW-0813">Transport</keyword>
<protein>
    <recommendedName>
        <fullName evidence="8">TonB-dependent transporter Oar-like beta-barrel domain-containing protein</fullName>
    </recommendedName>
</protein>
<keyword evidence="6 7" id="KW-0998">Cell outer membrane</keyword>
<evidence type="ECO:0000256" key="5">
    <source>
        <dbReference type="ARBA" id="ARBA00023136"/>
    </source>
</evidence>